<organism evidence="3 5">
    <name type="scientific">Oryza sativa subsp. japonica</name>
    <name type="common">Rice</name>
    <dbReference type="NCBI Taxonomy" id="39947"/>
    <lineage>
        <taxon>Eukaryota</taxon>
        <taxon>Viridiplantae</taxon>
        <taxon>Streptophyta</taxon>
        <taxon>Embryophyta</taxon>
        <taxon>Tracheophyta</taxon>
        <taxon>Spermatophyta</taxon>
        <taxon>Magnoliopsida</taxon>
        <taxon>Liliopsida</taxon>
        <taxon>Poales</taxon>
        <taxon>Poaceae</taxon>
        <taxon>BOP clade</taxon>
        <taxon>Oryzoideae</taxon>
        <taxon>Oryzeae</taxon>
        <taxon>Oryzinae</taxon>
        <taxon>Oryza</taxon>
        <taxon>Oryza sativa</taxon>
    </lineage>
</organism>
<dbReference type="EMBL" id="AP004267">
    <property type="protein sequence ID" value="BAC07426.1"/>
    <property type="molecule type" value="Genomic_DNA"/>
</dbReference>
<feature type="compositionally biased region" description="Polar residues" evidence="1">
    <location>
        <begin position="228"/>
        <end position="244"/>
    </location>
</feature>
<dbReference type="PANTHER" id="PTHR45125">
    <property type="entry name" value="F21J9.4-RELATED"/>
    <property type="match status" value="1"/>
</dbReference>
<name>Q7F0Q0_ORYSJ</name>
<evidence type="ECO:0000256" key="2">
    <source>
        <dbReference type="SAM" id="Phobius"/>
    </source>
</evidence>
<keyword evidence="2" id="KW-1133">Transmembrane helix</keyword>
<sequence>MDSDDHPPEFIIHVVDDLAPPPPPPPRAQPALVPPRILPLPPPAFHGAAVQRRRPRPPPRDEATNNRTLLFVFQVCMFTMMVINLSIAIYLTVHPSPEESIADESAVHGVVERAVEKCRFERRDEAVPDAAARAELGRGPGARNGWERAIDEDELLDALDGEDLERAHEQALVLVHEAGGIGVGHADGKVFGVDKDERGGAPNLAPAGGERGSACGVLDGEAGDDPAESTSGRRLRRSTPSSGKSAERRAGDRHIGDGEVDVGEDGADGLVHILRDLAALPELGHGPLLHLPAPVAVVVVVAAAANVGGERGCTYPPQPPTRRTRPAPRPRIAALPPGPSRKKERERVTYRFRHYKCVFMDFEYIRDARLNTGIADSWIHKYLGYVRILEIHVCTNACCIYSSRGGDPFVHMMFEDTDVEVPMPNVDLRTSTNGAKGSTKKSSNYTCKEDIQLCISWQSISSDPIIGNEQPGKAYLKRITEHCHANRDYESVGNMGPGALGARCPEALARLPRGGRVGGGRGAAKRLK</sequence>
<gene>
    <name evidence="3" type="primary">P0039H02.117</name>
    <name evidence="4" type="synonym">OJ1641_C04.101</name>
</gene>
<feature type="compositionally biased region" description="Basic and acidic residues" evidence="1">
    <location>
        <begin position="245"/>
        <end position="257"/>
    </location>
</feature>
<dbReference type="EMBL" id="AP003842">
    <property type="protein sequence ID" value="BAD30358.1"/>
    <property type="molecule type" value="Genomic_DNA"/>
</dbReference>
<accession>Q7F0Q0</accession>
<reference evidence="3" key="2">
    <citation type="submission" date="2001-10" db="EMBL/GenBank/DDBJ databases">
        <title>Oryza sativa nipponbare(GA3) genomic DNA, chromosome 7, PAC clone:P0039H02.</title>
        <authorList>
            <person name="Sasaki T."/>
            <person name="Matsumoto T."/>
            <person name="Yamamoto K."/>
        </authorList>
    </citation>
    <scope>NUCLEOTIDE SEQUENCE</scope>
</reference>
<dbReference type="PANTHER" id="PTHR45125:SF28">
    <property type="entry name" value="OS02G0603500 PROTEIN"/>
    <property type="match status" value="1"/>
</dbReference>
<feature type="region of interest" description="Disordered" evidence="1">
    <location>
        <begin position="312"/>
        <end position="345"/>
    </location>
</feature>
<dbReference type="Proteomes" id="UP000000763">
    <property type="component" value="Chromosome 7"/>
</dbReference>
<feature type="transmembrane region" description="Helical" evidence="2">
    <location>
        <begin position="69"/>
        <end position="91"/>
    </location>
</feature>
<keyword evidence="2" id="KW-0812">Transmembrane</keyword>
<feature type="region of interest" description="Disordered" evidence="1">
    <location>
        <begin position="16"/>
        <end position="64"/>
    </location>
</feature>
<keyword evidence="2" id="KW-0472">Membrane</keyword>
<evidence type="ECO:0000256" key="1">
    <source>
        <dbReference type="SAM" id="MobiDB-lite"/>
    </source>
</evidence>
<dbReference type="AlphaFoldDB" id="Q7F0Q0"/>
<evidence type="ECO:0000313" key="4">
    <source>
        <dbReference type="EMBL" id="BAD30358.1"/>
    </source>
</evidence>
<evidence type="ECO:0000313" key="5">
    <source>
        <dbReference type="Proteomes" id="UP000000763"/>
    </source>
</evidence>
<feature type="compositionally biased region" description="Pro residues" evidence="1">
    <location>
        <begin position="19"/>
        <end position="44"/>
    </location>
</feature>
<proteinExistence type="predicted"/>
<protein>
    <submittedName>
        <fullName evidence="3">Uncharacterized protein</fullName>
    </submittedName>
</protein>
<evidence type="ECO:0000313" key="3">
    <source>
        <dbReference type="EMBL" id="BAC07426.1"/>
    </source>
</evidence>
<reference evidence="4" key="1">
    <citation type="submission" date="2001-07" db="EMBL/GenBank/DDBJ databases">
        <title>Oryza sativa nipponbare(GA3) genomic DNA, chromosome 7, BAC clone:OJ1641_C04.</title>
        <authorList>
            <person name="Sasaki T."/>
            <person name="Matsumoto T."/>
            <person name="Yamamoto K."/>
        </authorList>
    </citation>
    <scope>NUCLEOTIDE SEQUENCE</scope>
</reference>
<feature type="region of interest" description="Disordered" evidence="1">
    <location>
        <begin position="193"/>
        <end position="262"/>
    </location>
</feature>
<reference evidence="5" key="4">
    <citation type="journal article" date="2008" name="Nucleic Acids Res.">
        <title>The rice annotation project database (RAP-DB): 2008 update.</title>
        <authorList>
            <consortium name="The rice annotation project (RAP)"/>
        </authorList>
    </citation>
    <scope>GENOME REANNOTATION</scope>
    <source>
        <strain evidence="5">cv. Nipponbare</strain>
    </source>
</reference>
<reference evidence="5" key="3">
    <citation type="journal article" date="2005" name="Nature">
        <title>The map-based sequence of the rice genome.</title>
        <authorList>
            <consortium name="International rice genome sequencing project (IRGSP)"/>
            <person name="Matsumoto T."/>
            <person name="Wu J."/>
            <person name="Kanamori H."/>
            <person name="Katayose Y."/>
            <person name="Fujisawa M."/>
            <person name="Namiki N."/>
            <person name="Mizuno H."/>
            <person name="Yamamoto K."/>
            <person name="Antonio B.A."/>
            <person name="Baba T."/>
            <person name="Sakata K."/>
            <person name="Nagamura Y."/>
            <person name="Aoki H."/>
            <person name="Arikawa K."/>
            <person name="Arita K."/>
            <person name="Bito T."/>
            <person name="Chiden Y."/>
            <person name="Fujitsuka N."/>
            <person name="Fukunaka R."/>
            <person name="Hamada M."/>
            <person name="Harada C."/>
            <person name="Hayashi A."/>
            <person name="Hijishita S."/>
            <person name="Honda M."/>
            <person name="Hosokawa S."/>
            <person name="Ichikawa Y."/>
            <person name="Idonuma A."/>
            <person name="Iijima M."/>
            <person name="Ikeda M."/>
            <person name="Ikeno M."/>
            <person name="Ito K."/>
            <person name="Ito S."/>
            <person name="Ito T."/>
            <person name="Ito Y."/>
            <person name="Ito Y."/>
            <person name="Iwabuchi A."/>
            <person name="Kamiya K."/>
            <person name="Karasawa W."/>
            <person name="Kurita K."/>
            <person name="Katagiri S."/>
            <person name="Kikuta A."/>
            <person name="Kobayashi H."/>
            <person name="Kobayashi N."/>
            <person name="Machita K."/>
            <person name="Maehara T."/>
            <person name="Masukawa M."/>
            <person name="Mizubayashi T."/>
            <person name="Mukai Y."/>
            <person name="Nagasaki H."/>
            <person name="Nagata Y."/>
            <person name="Naito S."/>
            <person name="Nakashima M."/>
            <person name="Nakama Y."/>
            <person name="Nakamichi Y."/>
            <person name="Nakamura M."/>
            <person name="Meguro A."/>
            <person name="Negishi M."/>
            <person name="Ohta I."/>
            <person name="Ohta T."/>
            <person name="Okamoto M."/>
            <person name="Ono N."/>
            <person name="Saji S."/>
            <person name="Sakaguchi M."/>
            <person name="Sakai K."/>
            <person name="Shibata M."/>
            <person name="Shimokawa T."/>
            <person name="Song J."/>
            <person name="Takazaki Y."/>
            <person name="Terasawa K."/>
            <person name="Tsugane M."/>
            <person name="Tsuji K."/>
            <person name="Ueda S."/>
            <person name="Waki K."/>
            <person name="Yamagata H."/>
            <person name="Yamamoto M."/>
            <person name="Yamamoto S."/>
            <person name="Yamane H."/>
            <person name="Yoshiki S."/>
            <person name="Yoshihara R."/>
            <person name="Yukawa K."/>
            <person name="Zhong H."/>
            <person name="Yano M."/>
            <person name="Yuan Q."/>
            <person name="Ouyang S."/>
            <person name="Liu J."/>
            <person name="Jones K.M."/>
            <person name="Gansberger K."/>
            <person name="Moffat K."/>
            <person name="Hill J."/>
            <person name="Bera J."/>
            <person name="Fadrosh D."/>
            <person name="Jin S."/>
            <person name="Johri S."/>
            <person name="Kim M."/>
            <person name="Overton L."/>
            <person name="Reardon M."/>
            <person name="Tsitrin T."/>
            <person name="Vuong H."/>
            <person name="Weaver B."/>
            <person name="Ciecko A."/>
            <person name="Tallon L."/>
            <person name="Jackson J."/>
            <person name="Pai G."/>
            <person name="Aken S.V."/>
            <person name="Utterback T."/>
            <person name="Reidmuller S."/>
            <person name="Feldblyum T."/>
            <person name="Hsiao J."/>
            <person name="Zismann V."/>
            <person name="Iobst S."/>
            <person name="de Vazeille A.R."/>
            <person name="Buell C.R."/>
            <person name="Ying K."/>
            <person name="Li Y."/>
            <person name="Lu T."/>
            <person name="Huang Y."/>
            <person name="Zhao Q."/>
            <person name="Feng Q."/>
            <person name="Zhang L."/>
            <person name="Zhu J."/>
            <person name="Weng Q."/>
            <person name="Mu J."/>
            <person name="Lu Y."/>
            <person name="Fan D."/>
            <person name="Liu Y."/>
            <person name="Guan J."/>
            <person name="Zhang Y."/>
            <person name="Yu S."/>
            <person name="Liu X."/>
            <person name="Zhang Y."/>
            <person name="Hong G."/>
            <person name="Han B."/>
            <person name="Choisne N."/>
            <person name="Demange N."/>
            <person name="Orjeda G."/>
            <person name="Samain S."/>
            <person name="Cattolico L."/>
            <person name="Pelletier E."/>
            <person name="Couloux A."/>
            <person name="Segurens B."/>
            <person name="Wincker P."/>
            <person name="D'Hont A."/>
            <person name="Scarpelli C."/>
            <person name="Weissenbach J."/>
            <person name="Salanoubat M."/>
            <person name="Quetier F."/>
            <person name="Yu Y."/>
            <person name="Kim H.R."/>
            <person name="Rambo T."/>
            <person name="Currie J."/>
            <person name="Collura K."/>
            <person name="Luo M."/>
            <person name="Yang T."/>
            <person name="Ammiraju J.S.S."/>
            <person name="Engler F."/>
            <person name="Soderlund C."/>
            <person name="Wing R.A."/>
            <person name="Palmer L.E."/>
            <person name="de la Bastide M."/>
            <person name="Spiegel L."/>
            <person name="Nascimento L."/>
            <person name="Zutavern T."/>
            <person name="O'Shaughnessy A."/>
            <person name="Dike S."/>
            <person name="Dedhia N."/>
            <person name="Preston R."/>
            <person name="Balija V."/>
            <person name="McCombie W.R."/>
            <person name="Chow T."/>
            <person name="Chen H."/>
            <person name="Chung M."/>
            <person name="Chen C."/>
            <person name="Shaw J."/>
            <person name="Wu H."/>
            <person name="Hsiao K."/>
            <person name="Chao Y."/>
            <person name="Chu M."/>
            <person name="Cheng C."/>
            <person name="Hour A."/>
            <person name="Lee P."/>
            <person name="Lin S."/>
            <person name="Lin Y."/>
            <person name="Liou J."/>
            <person name="Liu S."/>
            <person name="Hsing Y."/>
            <person name="Raghuvanshi S."/>
            <person name="Mohanty A."/>
            <person name="Bharti A.K."/>
            <person name="Gaur A."/>
            <person name="Gupta V."/>
            <person name="Kumar D."/>
            <person name="Ravi V."/>
            <person name="Vij S."/>
            <person name="Kapur A."/>
            <person name="Khurana P."/>
            <person name="Khurana P."/>
            <person name="Khurana J.P."/>
            <person name="Tyagi A.K."/>
            <person name="Gaikwad K."/>
            <person name="Singh A."/>
            <person name="Dalal V."/>
            <person name="Srivastava S."/>
            <person name="Dixit A."/>
            <person name="Pal A.K."/>
            <person name="Ghazi I.A."/>
            <person name="Yadav M."/>
            <person name="Pandit A."/>
            <person name="Bhargava A."/>
            <person name="Sureshbabu K."/>
            <person name="Batra K."/>
            <person name="Sharma T.R."/>
            <person name="Mohapatra T."/>
            <person name="Singh N.K."/>
            <person name="Messing J."/>
            <person name="Nelson A.B."/>
            <person name="Fuks G."/>
            <person name="Kavchok S."/>
            <person name="Keizer G."/>
            <person name="Linton E."/>
            <person name="Llaca V."/>
            <person name="Song R."/>
            <person name="Tanyolac B."/>
            <person name="Young S."/>
            <person name="Ho-Il K."/>
            <person name="Hahn J.H."/>
            <person name="Sangsakoo G."/>
            <person name="Vanavichit A."/>
            <person name="de Mattos Luiz.A.T."/>
            <person name="Zimmer P.D."/>
            <person name="Malone G."/>
            <person name="Dellagostin O."/>
            <person name="de Oliveira A.C."/>
            <person name="Bevan M."/>
            <person name="Bancroft I."/>
            <person name="Minx P."/>
            <person name="Cordum H."/>
            <person name="Wilson R."/>
            <person name="Cheng Z."/>
            <person name="Jin W."/>
            <person name="Jiang J."/>
            <person name="Leong S.A."/>
            <person name="Iwama H."/>
            <person name="Gojobori T."/>
            <person name="Itoh T."/>
            <person name="Niimura Y."/>
            <person name="Fujii Y."/>
            <person name="Habara T."/>
            <person name="Sakai H."/>
            <person name="Sato Y."/>
            <person name="Wilson G."/>
            <person name="Kumar K."/>
            <person name="McCouch S."/>
            <person name="Juretic N."/>
            <person name="Hoen D."/>
            <person name="Wright S."/>
            <person name="Bruskiewich R."/>
            <person name="Bureau T."/>
            <person name="Miyao A."/>
            <person name="Hirochika H."/>
            <person name="Nishikawa T."/>
            <person name="Kadowaki K."/>
            <person name="Sugiura M."/>
            <person name="Burr B."/>
            <person name="Sasaki T."/>
        </authorList>
    </citation>
    <scope>NUCLEOTIDE SEQUENCE [LARGE SCALE GENOMIC DNA]</scope>
    <source>
        <strain evidence="5">cv. Nipponbare</strain>
    </source>
</reference>